<dbReference type="Proteomes" id="UP000772434">
    <property type="component" value="Unassembled WGS sequence"/>
</dbReference>
<gene>
    <name evidence="1" type="ORF">BDP27DRAFT_196046</name>
</gene>
<sequence>MSLPNDVWLQIIDLVPPSAMHSQCLYRVNSAFLNVFLDQRYQQVSLSYLSSKMIWILERLKDPIVARRVRILHLYPHFVKDALDTMDASPPSLFSKLGDLVRDQKKQLFSKHKPRLPLKFKTYRDLMQVMMDTFSRLPNLTEYHVLWCGLPSAGSCPTLVLSSPLRLNLRCLRLEISLEKLEHILSYYTQPFPAVEKLDLFIRIDHNLDPTRYETILLMLAQTINSLHSSLRKLIIQLWEPFDLSPLFSAISHLPLLDKLSLSIPMSYPNLGSPAGLIAFLNLHSNTLQSLSIRASELGGRSLIPNEVQLGGWMDKTFAKVHLSCITALEISLYLVPFDSALLIVQRFSKTLTSLVFTGLHLAYEDVELLTAAFPPCLPHALQYCRIGPLTLSPQLFDLFADKFSGIDGLELLVKSVIPSEGDVPLFCQRSTSDRDQDEGQVGRFVEEMKTRRFPDWKLRHLDLSSGSYPRLMPEERYRSIFMRCVPNLQTFQ</sequence>
<evidence type="ECO:0000313" key="1">
    <source>
        <dbReference type="EMBL" id="KAF9074513.1"/>
    </source>
</evidence>
<keyword evidence="2" id="KW-1185">Reference proteome</keyword>
<accession>A0A9P5Q2X9</accession>
<organism evidence="1 2">
    <name type="scientific">Rhodocollybia butyracea</name>
    <dbReference type="NCBI Taxonomy" id="206335"/>
    <lineage>
        <taxon>Eukaryota</taxon>
        <taxon>Fungi</taxon>
        <taxon>Dikarya</taxon>
        <taxon>Basidiomycota</taxon>
        <taxon>Agaricomycotina</taxon>
        <taxon>Agaricomycetes</taxon>
        <taxon>Agaricomycetidae</taxon>
        <taxon>Agaricales</taxon>
        <taxon>Marasmiineae</taxon>
        <taxon>Omphalotaceae</taxon>
        <taxon>Rhodocollybia</taxon>
    </lineage>
</organism>
<evidence type="ECO:0000313" key="2">
    <source>
        <dbReference type="Proteomes" id="UP000772434"/>
    </source>
</evidence>
<reference evidence="1" key="1">
    <citation type="submission" date="2020-11" db="EMBL/GenBank/DDBJ databases">
        <authorList>
            <consortium name="DOE Joint Genome Institute"/>
            <person name="Ahrendt S."/>
            <person name="Riley R."/>
            <person name="Andreopoulos W."/>
            <person name="Labutti K."/>
            <person name="Pangilinan J."/>
            <person name="Ruiz-Duenas F.J."/>
            <person name="Barrasa J.M."/>
            <person name="Sanchez-Garcia M."/>
            <person name="Camarero S."/>
            <person name="Miyauchi S."/>
            <person name="Serrano A."/>
            <person name="Linde D."/>
            <person name="Babiker R."/>
            <person name="Drula E."/>
            <person name="Ayuso-Fernandez I."/>
            <person name="Pacheco R."/>
            <person name="Padilla G."/>
            <person name="Ferreira P."/>
            <person name="Barriuso J."/>
            <person name="Kellner H."/>
            <person name="Castanera R."/>
            <person name="Alfaro M."/>
            <person name="Ramirez L."/>
            <person name="Pisabarro A.G."/>
            <person name="Kuo A."/>
            <person name="Tritt A."/>
            <person name="Lipzen A."/>
            <person name="He G."/>
            <person name="Yan M."/>
            <person name="Ng V."/>
            <person name="Cullen D."/>
            <person name="Martin F."/>
            <person name="Rosso M.-N."/>
            <person name="Henrissat B."/>
            <person name="Hibbett D."/>
            <person name="Martinez A.T."/>
            <person name="Grigoriev I.V."/>
        </authorList>
    </citation>
    <scope>NUCLEOTIDE SEQUENCE</scope>
    <source>
        <strain evidence="1">AH 40177</strain>
    </source>
</reference>
<proteinExistence type="predicted"/>
<protein>
    <submittedName>
        <fullName evidence="1">Uncharacterized protein</fullName>
    </submittedName>
</protein>
<dbReference type="EMBL" id="JADNRY010000013">
    <property type="protein sequence ID" value="KAF9074513.1"/>
    <property type="molecule type" value="Genomic_DNA"/>
</dbReference>
<name>A0A9P5Q2X9_9AGAR</name>
<dbReference type="AlphaFoldDB" id="A0A9P5Q2X9"/>
<dbReference type="OrthoDB" id="2968423at2759"/>
<comment type="caution">
    <text evidence="1">The sequence shown here is derived from an EMBL/GenBank/DDBJ whole genome shotgun (WGS) entry which is preliminary data.</text>
</comment>